<protein>
    <recommendedName>
        <fullName evidence="1 2">Sodium/glutamate symporter</fullName>
    </recommendedName>
</protein>
<feature type="transmembrane region" description="Helical" evidence="1">
    <location>
        <begin position="226"/>
        <end position="246"/>
    </location>
</feature>
<dbReference type="EMBL" id="JAKNBA010000021">
    <property type="protein sequence ID" value="MDE1242968.1"/>
    <property type="molecule type" value="Genomic_DNA"/>
</dbReference>
<accession>A0A9X4ITD0</accession>
<keyword evidence="1" id="KW-0769">Symport</keyword>
<keyword evidence="1" id="KW-0812">Transmembrane</keyword>
<sequence length="418" mass="44985">MEPNIIHEAVKQLVQVQAFLAFTLAITALFMGKYIISKSTVLQKYSIPEPVVGGFFCASIVGILYYAFNIQVQFELDVADILLLYFFAGIGLKADFATLIKGGKPLLVLLLLAGLYIFLQNLLGISVATLFGFDPKAGLMSGSISLTGGVGTAMAWGPTFVNDLGIANALELGLASNTLGLIAACSIGGPIAAYLIKRHKLTGNHDSELDIGTTHQDGEKGLQVDYFGVLRAWLFLNLSLIGGHFINTALTELGLKLPMFVACLLAGILIGNSLKIYVLRKNSTKLLNNVRDGEKGLSLIQDICLGMFLTMALMGLKVWELEGSFFYIMVIIGLQVLMSVLYTIFVVFRAMGKDYEAAVICAGFGGVTLGSTATAIVNMTAVTQQHGAAHRAFIILPLVCGFFIDLVNALCINFFAYY</sequence>
<keyword evidence="1" id="KW-0915">Sodium</keyword>
<dbReference type="NCBIfam" id="TIGR00210">
    <property type="entry name" value="gltS"/>
    <property type="match status" value="1"/>
</dbReference>
<evidence type="ECO:0000256" key="1">
    <source>
        <dbReference type="HAMAP-Rule" id="MF_02062"/>
    </source>
</evidence>
<dbReference type="GO" id="GO:0015813">
    <property type="term" value="P:L-glutamate transmembrane transport"/>
    <property type="evidence" value="ECO:0007669"/>
    <property type="project" value="UniProtKB-UniRule"/>
</dbReference>
<feature type="transmembrane region" description="Helical" evidence="1">
    <location>
        <begin position="178"/>
        <end position="196"/>
    </location>
</feature>
<dbReference type="AlphaFoldDB" id="A0A9X4ITD0"/>
<organism evidence="3 4">
    <name type="scientific">Vibrio aestuarianus</name>
    <dbReference type="NCBI Taxonomy" id="28171"/>
    <lineage>
        <taxon>Bacteria</taxon>
        <taxon>Pseudomonadati</taxon>
        <taxon>Pseudomonadota</taxon>
        <taxon>Gammaproteobacteria</taxon>
        <taxon>Vibrionales</taxon>
        <taxon>Vibrionaceae</taxon>
        <taxon>Vibrio</taxon>
    </lineage>
</organism>
<keyword evidence="1" id="KW-0029">Amino-acid transport</keyword>
<keyword evidence="1" id="KW-0406">Ion transport</keyword>
<evidence type="ECO:0000256" key="2">
    <source>
        <dbReference type="NCBIfam" id="TIGR00210"/>
    </source>
</evidence>
<feature type="transmembrane region" description="Helical" evidence="1">
    <location>
        <begin position="258"/>
        <end position="278"/>
    </location>
</feature>
<dbReference type="PANTHER" id="PTHR36178:SF1">
    <property type="entry name" value="SODIUM_GLUTAMATE SYMPORTER"/>
    <property type="match status" value="1"/>
</dbReference>
<keyword evidence="1" id="KW-0739">Sodium transport</keyword>
<evidence type="ECO:0000313" key="4">
    <source>
        <dbReference type="Proteomes" id="UP001140979"/>
    </source>
</evidence>
<comment type="function">
    <text evidence="1">Catalyzes the sodium-dependent transport of glutamate.</text>
</comment>
<keyword evidence="1" id="KW-0472">Membrane</keyword>
<name>A0A9X4ITD0_9VIBR</name>
<feature type="transmembrane region" description="Helical" evidence="1">
    <location>
        <begin position="74"/>
        <end position="94"/>
    </location>
</feature>
<feature type="transmembrane region" description="Helical" evidence="1">
    <location>
        <begin position="51"/>
        <end position="68"/>
    </location>
</feature>
<dbReference type="Proteomes" id="UP001140979">
    <property type="component" value="Unassembled WGS sequence"/>
</dbReference>
<feature type="transmembrane region" description="Helical" evidence="1">
    <location>
        <begin position="393"/>
        <end position="416"/>
    </location>
</feature>
<dbReference type="GO" id="GO:0005886">
    <property type="term" value="C:plasma membrane"/>
    <property type="evidence" value="ECO:0007669"/>
    <property type="project" value="UniProtKB-SubCell"/>
</dbReference>
<feature type="transmembrane region" description="Helical" evidence="1">
    <location>
        <begin position="106"/>
        <end position="133"/>
    </location>
</feature>
<dbReference type="HAMAP" id="MF_02062">
    <property type="entry name" value="GltS"/>
    <property type="match status" value="1"/>
</dbReference>
<dbReference type="PANTHER" id="PTHR36178">
    <property type="entry name" value="SLR0625 PROTEIN"/>
    <property type="match status" value="1"/>
</dbReference>
<keyword evidence="1" id="KW-0997">Cell inner membrane</keyword>
<feature type="transmembrane region" description="Helical" evidence="1">
    <location>
        <begin position="357"/>
        <end position="381"/>
    </location>
</feature>
<dbReference type="InterPro" id="IPR004445">
    <property type="entry name" value="GltS"/>
</dbReference>
<keyword evidence="1" id="KW-1133">Transmembrane helix</keyword>
<dbReference type="RefSeq" id="WP_274683429.1">
    <property type="nucleotide sequence ID" value="NZ_JAKNBA010000021.1"/>
</dbReference>
<comment type="subcellular location">
    <subcellularLocation>
        <location evidence="1">Cell inner membrane</location>
        <topology evidence="1">Multi-pass membrane protein</topology>
    </subcellularLocation>
</comment>
<dbReference type="GO" id="GO:0015501">
    <property type="term" value="F:glutamate:sodium symporter activity"/>
    <property type="evidence" value="ECO:0007669"/>
    <property type="project" value="UniProtKB-UniRule"/>
</dbReference>
<keyword evidence="1" id="KW-0813">Transport</keyword>
<reference evidence="3" key="1">
    <citation type="submission" date="2022-02" db="EMBL/GenBank/DDBJ databases">
        <title>Emergence and expansion in Europe of a Vibrio aestuarianus clonal complex pathogenic for oysters.</title>
        <authorList>
            <person name="Mesnil A."/>
            <person name="Travers M.-A."/>
        </authorList>
    </citation>
    <scope>NUCLEOTIDE SEQUENCE</scope>
    <source>
        <strain evidence="3">19_064_11T1</strain>
    </source>
</reference>
<feature type="transmembrane region" description="Helical" evidence="1">
    <location>
        <begin position="299"/>
        <end position="319"/>
    </location>
</feature>
<evidence type="ECO:0000313" key="3">
    <source>
        <dbReference type="EMBL" id="MDE1242968.1"/>
    </source>
</evidence>
<proteinExistence type="inferred from homology"/>
<feature type="transmembrane region" description="Helical" evidence="1">
    <location>
        <begin position="325"/>
        <end position="345"/>
    </location>
</feature>
<comment type="similarity">
    <text evidence="1">Belongs to the glutamate:Na(+) symporter (ESS) (TC 2.A.27) family.</text>
</comment>
<gene>
    <name evidence="1 3" type="primary">gltS</name>
    <name evidence="3" type="ORF">L9W94_12590</name>
</gene>
<feature type="transmembrane region" description="Helical" evidence="1">
    <location>
        <begin position="12"/>
        <end position="31"/>
    </location>
</feature>
<keyword evidence="1" id="KW-1003">Cell membrane</keyword>
<comment type="caution">
    <text evidence="3">The sequence shown here is derived from an EMBL/GenBank/DDBJ whole genome shotgun (WGS) entry which is preliminary data.</text>
</comment>
<dbReference type="Pfam" id="PF03616">
    <property type="entry name" value="Glt_symporter"/>
    <property type="match status" value="1"/>
</dbReference>